<accession>A0A1G1WEN6</accession>
<organism evidence="2 3">
    <name type="scientific">Candidatus Woykebacteria bacterium RBG_16_43_9</name>
    <dbReference type="NCBI Taxonomy" id="1802596"/>
    <lineage>
        <taxon>Bacteria</taxon>
        <taxon>Candidatus Woykeibacteriota</taxon>
    </lineage>
</organism>
<evidence type="ECO:0000313" key="3">
    <source>
        <dbReference type="Proteomes" id="UP000176389"/>
    </source>
</evidence>
<dbReference type="EMBL" id="MHCS01000031">
    <property type="protein sequence ID" value="OGY26165.1"/>
    <property type="molecule type" value="Genomic_DNA"/>
</dbReference>
<evidence type="ECO:0000256" key="1">
    <source>
        <dbReference type="SAM" id="Phobius"/>
    </source>
</evidence>
<protein>
    <recommendedName>
        <fullName evidence="4">PsbP C-terminal domain-containing protein</fullName>
    </recommendedName>
</protein>
<reference evidence="2 3" key="1">
    <citation type="journal article" date="2016" name="Nat. Commun.">
        <title>Thousands of microbial genomes shed light on interconnected biogeochemical processes in an aquifer system.</title>
        <authorList>
            <person name="Anantharaman K."/>
            <person name="Brown C.T."/>
            <person name="Hug L.A."/>
            <person name="Sharon I."/>
            <person name="Castelle C.J."/>
            <person name="Probst A.J."/>
            <person name="Thomas B.C."/>
            <person name="Singh A."/>
            <person name="Wilkins M.J."/>
            <person name="Karaoz U."/>
            <person name="Brodie E.L."/>
            <person name="Williams K.H."/>
            <person name="Hubbard S.S."/>
            <person name="Banfield J.F."/>
        </authorList>
    </citation>
    <scope>NUCLEOTIDE SEQUENCE [LARGE SCALE GENOMIC DNA]</scope>
</reference>
<evidence type="ECO:0000313" key="2">
    <source>
        <dbReference type="EMBL" id="OGY26165.1"/>
    </source>
</evidence>
<dbReference type="AlphaFoldDB" id="A0A1G1WEN6"/>
<keyword evidence="1" id="KW-0472">Membrane</keyword>
<evidence type="ECO:0008006" key="4">
    <source>
        <dbReference type="Google" id="ProtNLM"/>
    </source>
</evidence>
<keyword evidence="1" id="KW-1133">Transmembrane helix</keyword>
<feature type="transmembrane region" description="Helical" evidence="1">
    <location>
        <begin position="12"/>
        <end position="28"/>
    </location>
</feature>
<proteinExistence type="predicted"/>
<keyword evidence="1" id="KW-0812">Transmembrane</keyword>
<sequence length="197" mass="22053">MGKLSSGQKLTAVIIVILALLAAGYFLFRDEIALRTTSKEVATVKVVRSVNLSYPDGWQEERLTNADVIAGILLKLGREGPGATLILRTIVGKLEEGVDINSLSDQIVAAFEKEIENFSLVEKKVSRLESFNSVDVIYKQSSSEDNKTYKNRIIIMPTKNQTFYLTFRSEDTDFEKIEADIEKMTSDFAAYLESLKL</sequence>
<dbReference type="Gene3D" id="3.40.1000.10">
    <property type="entry name" value="Mog1/PsbP, alpha/beta/alpha sandwich"/>
    <property type="match status" value="1"/>
</dbReference>
<dbReference type="Proteomes" id="UP000176389">
    <property type="component" value="Unassembled WGS sequence"/>
</dbReference>
<name>A0A1G1WEN6_9BACT</name>
<comment type="caution">
    <text evidence="2">The sequence shown here is derived from an EMBL/GenBank/DDBJ whole genome shotgun (WGS) entry which is preliminary data.</text>
</comment>
<gene>
    <name evidence="2" type="ORF">A2Z11_03150</name>
</gene>